<dbReference type="OrthoDB" id="5415741at2759"/>
<dbReference type="Proteomes" id="UP000784919">
    <property type="component" value="Unassembled WGS sequence"/>
</dbReference>
<evidence type="ECO:0000313" key="1">
    <source>
        <dbReference type="EMBL" id="KAG5970240.1"/>
    </source>
</evidence>
<proteinExistence type="predicted"/>
<organism evidence="1 2">
    <name type="scientific">Claviceps arundinis</name>
    <dbReference type="NCBI Taxonomy" id="1623583"/>
    <lineage>
        <taxon>Eukaryota</taxon>
        <taxon>Fungi</taxon>
        <taxon>Dikarya</taxon>
        <taxon>Ascomycota</taxon>
        <taxon>Pezizomycotina</taxon>
        <taxon>Sordariomycetes</taxon>
        <taxon>Hypocreomycetidae</taxon>
        <taxon>Hypocreales</taxon>
        <taxon>Clavicipitaceae</taxon>
        <taxon>Claviceps</taxon>
    </lineage>
</organism>
<name>A0A9P7SRI3_9HYPO</name>
<accession>A0A9P7SRI3</accession>
<gene>
    <name evidence="1" type="ORF">E4U56_007938</name>
</gene>
<dbReference type="InterPro" id="IPR009057">
    <property type="entry name" value="Homeodomain-like_sf"/>
</dbReference>
<dbReference type="SUPFAM" id="SSF46689">
    <property type="entry name" value="Homeodomain-like"/>
    <property type="match status" value="1"/>
</dbReference>
<evidence type="ECO:0000313" key="2">
    <source>
        <dbReference type="Proteomes" id="UP000784919"/>
    </source>
</evidence>
<sequence length="145" mass="16470">MTHYMDIPTRTSVLTLKAYGISSKEVASITGISVRTVNKIFAKAVSRGFKPEDRPLKIIGRFVEDAPKSGRPRKQTPEVKEIVLSKVRNDRHGREKTCANLAGDLCELGYNISRHTVWRILRARCKWAEEDEANEKAWVDEEDEG</sequence>
<dbReference type="AlphaFoldDB" id="A0A9P7SRI3"/>
<protein>
    <submittedName>
        <fullName evidence="1">Uncharacterized protein</fullName>
    </submittedName>
</protein>
<dbReference type="EMBL" id="SRPS01000083">
    <property type="protein sequence ID" value="KAG5970240.1"/>
    <property type="molecule type" value="Genomic_DNA"/>
</dbReference>
<comment type="caution">
    <text evidence="1">The sequence shown here is derived from an EMBL/GenBank/DDBJ whole genome shotgun (WGS) entry which is preliminary data.</text>
</comment>
<reference evidence="1" key="1">
    <citation type="journal article" date="2020" name="bioRxiv">
        <title>Whole genome comparisons of ergot fungi reveals the divergence and evolution of species within the genus Claviceps are the result of varying mechanisms driving genome evolution and host range expansion.</title>
        <authorList>
            <person name="Wyka S.A."/>
            <person name="Mondo S.J."/>
            <person name="Liu M."/>
            <person name="Dettman J."/>
            <person name="Nalam V."/>
            <person name="Broders K.D."/>
        </authorList>
    </citation>
    <scope>NUCLEOTIDE SEQUENCE</scope>
    <source>
        <strain evidence="1">CCC 1102</strain>
    </source>
</reference>